<dbReference type="PROSITE" id="PS50278">
    <property type="entry name" value="PDGF_2"/>
    <property type="match status" value="1"/>
</dbReference>
<dbReference type="WBParaSite" id="ALUE_0000399001-mRNA-1">
    <property type="protein sequence ID" value="ALUE_0000399001-mRNA-1"/>
    <property type="gene ID" value="ALUE_0000399001"/>
</dbReference>
<evidence type="ECO:0000259" key="2">
    <source>
        <dbReference type="PROSITE" id="PS50278"/>
    </source>
</evidence>
<organism evidence="3 4">
    <name type="scientific">Ascaris lumbricoides</name>
    <name type="common">Giant roundworm</name>
    <dbReference type="NCBI Taxonomy" id="6252"/>
    <lineage>
        <taxon>Eukaryota</taxon>
        <taxon>Metazoa</taxon>
        <taxon>Ecdysozoa</taxon>
        <taxon>Nematoda</taxon>
        <taxon>Chromadorea</taxon>
        <taxon>Rhabditida</taxon>
        <taxon>Spirurina</taxon>
        <taxon>Ascaridomorpha</taxon>
        <taxon>Ascaridoidea</taxon>
        <taxon>Ascarididae</taxon>
        <taxon>Ascaris</taxon>
    </lineage>
</organism>
<dbReference type="Proteomes" id="UP000036681">
    <property type="component" value="Unplaced"/>
</dbReference>
<dbReference type="Pfam" id="PF00341">
    <property type="entry name" value="PDGF"/>
    <property type="match status" value="1"/>
</dbReference>
<evidence type="ECO:0000313" key="3">
    <source>
        <dbReference type="Proteomes" id="UP000036681"/>
    </source>
</evidence>
<dbReference type="InterPro" id="IPR029034">
    <property type="entry name" value="Cystine-knot_cytokine"/>
</dbReference>
<protein>
    <submittedName>
        <fullName evidence="4">PDGF_2 domain-containing protein</fullName>
    </submittedName>
</protein>
<dbReference type="GO" id="GO:0016020">
    <property type="term" value="C:membrane"/>
    <property type="evidence" value="ECO:0007669"/>
    <property type="project" value="InterPro"/>
</dbReference>
<keyword evidence="1" id="KW-0339">Growth factor</keyword>
<accession>A0A0M3HPU3</accession>
<dbReference type="SMART" id="SM00141">
    <property type="entry name" value="PDGF"/>
    <property type="match status" value="1"/>
</dbReference>
<evidence type="ECO:0000256" key="1">
    <source>
        <dbReference type="RuleBase" id="RU003818"/>
    </source>
</evidence>
<dbReference type="GO" id="GO:0008083">
    <property type="term" value="F:growth factor activity"/>
    <property type="evidence" value="ECO:0007669"/>
    <property type="project" value="UniProtKB-KW"/>
</dbReference>
<sequence length="303" mass="33689">MYNICAVIFVTTIVVIKGLEPIPSDLRNRLKSAHSFNELMRMMTLLYTPPSGNRGLSRFRNTAYGGTENDRHHRIKMKGASFIALSTGRRSQPTSQVEIDDTMQTNLEILSSIRQGNDTCTLQSVCVPVPIENPDPGVLVFPRCYEMMQCVGSCCDSIESCHATAVQYLQKPIVEMVYAGQDRFVINQTLNITMEQHQACSCRDCTLEAVQPECQPGRVIGASCTCECGNQIEKHNCKGGNKRWDEDKCTCECPIISCPGGAVLNDIRCTCEEPLVELNEPDEGGNFRSDVSKLPRLKSRVRP</sequence>
<comment type="similarity">
    <text evidence="1">Belongs to the PDGF/VEGF growth factor family.</text>
</comment>
<keyword evidence="3" id="KW-1185">Reference proteome</keyword>
<name>A0A0M3HPU3_ASCLU</name>
<evidence type="ECO:0000313" key="4">
    <source>
        <dbReference type="WBParaSite" id="ALUE_0000399001-mRNA-1"/>
    </source>
</evidence>
<feature type="domain" description="Platelet-derived growth factor (PDGF) family profile" evidence="2">
    <location>
        <begin position="120"/>
        <end position="203"/>
    </location>
</feature>
<reference evidence="4" key="1">
    <citation type="submission" date="2017-02" db="UniProtKB">
        <authorList>
            <consortium name="WormBaseParasite"/>
        </authorList>
    </citation>
    <scope>IDENTIFICATION</scope>
</reference>
<dbReference type="SUPFAM" id="SSF57501">
    <property type="entry name" value="Cystine-knot cytokines"/>
    <property type="match status" value="1"/>
</dbReference>
<dbReference type="Gene3D" id="2.10.90.10">
    <property type="entry name" value="Cystine-knot cytokines"/>
    <property type="match status" value="1"/>
</dbReference>
<dbReference type="AlphaFoldDB" id="A0A0M3HPU3"/>
<proteinExistence type="inferred from homology"/>
<dbReference type="InterPro" id="IPR000072">
    <property type="entry name" value="PDGF/VEGF_dom"/>
</dbReference>